<evidence type="ECO:0000259" key="2">
    <source>
        <dbReference type="PROSITE" id="PS51462"/>
    </source>
</evidence>
<proteinExistence type="predicted"/>
<dbReference type="PROSITE" id="PS00893">
    <property type="entry name" value="NUDIX_BOX"/>
    <property type="match status" value="1"/>
</dbReference>
<name>A0A9E7R151_9EURY</name>
<dbReference type="KEGG" id="ssai:N0B31_16595"/>
<dbReference type="RefSeq" id="WP_260592738.1">
    <property type="nucleotide sequence ID" value="NZ_CP104003.1"/>
</dbReference>
<gene>
    <name evidence="3" type="ORF">N0B31_16595</name>
</gene>
<evidence type="ECO:0000313" key="3">
    <source>
        <dbReference type="EMBL" id="UWM53744.1"/>
    </source>
</evidence>
<reference evidence="3" key="1">
    <citation type="submission" date="2022-09" db="EMBL/GenBank/DDBJ databases">
        <title>Diverse halophilic archaea isolated from saline environments.</title>
        <authorList>
            <person name="Cui H.-L."/>
        </authorList>
    </citation>
    <scope>NUCLEOTIDE SEQUENCE</scope>
    <source>
        <strain evidence="3">ZS-35-S2</strain>
    </source>
</reference>
<protein>
    <submittedName>
        <fullName evidence="3">NUDIX hydrolase</fullName>
    </submittedName>
</protein>
<organism evidence="3 4">
    <name type="scientific">Salinirubellus salinus</name>
    <dbReference type="NCBI Taxonomy" id="1364945"/>
    <lineage>
        <taxon>Archaea</taxon>
        <taxon>Methanobacteriati</taxon>
        <taxon>Methanobacteriota</taxon>
        <taxon>Stenosarchaea group</taxon>
        <taxon>Halobacteria</taxon>
        <taxon>Halobacteriales</taxon>
        <taxon>Natronomonadaceae</taxon>
        <taxon>Salinirubellus</taxon>
    </lineage>
</organism>
<dbReference type="PANTHER" id="PTHR43736:SF1">
    <property type="entry name" value="DIHYDRONEOPTERIN TRIPHOSPHATE DIPHOSPHATASE"/>
    <property type="match status" value="1"/>
</dbReference>
<keyword evidence="1 3" id="KW-0378">Hydrolase</keyword>
<dbReference type="Gene3D" id="3.90.79.10">
    <property type="entry name" value="Nucleoside Triphosphate Pyrophosphohydrolase"/>
    <property type="match status" value="1"/>
</dbReference>
<sequence length="131" mass="15038">MPRTFVVTQKALLFDGPELLLVHDSKAERWEFPGGKVDAGERAVEALSREIREETGLSPTVEAPVFTAAKRRSKKRGKFFVYYRGRVEARGVELSDEHDDHAWVTPEGARKRLERRRQRRALRRAVDDPAP</sequence>
<dbReference type="PROSITE" id="PS51462">
    <property type="entry name" value="NUDIX"/>
    <property type="match status" value="1"/>
</dbReference>
<evidence type="ECO:0000256" key="1">
    <source>
        <dbReference type="ARBA" id="ARBA00022801"/>
    </source>
</evidence>
<dbReference type="AlphaFoldDB" id="A0A9E7R151"/>
<dbReference type="SUPFAM" id="SSF55811">
    <property type="entry name" value="Nudix"/>
    <property type="match status" value="1"/>
</dbReference>
<dbReference type="InterPro" id="IPR020476">
    <property type="entry name" value="Nudix_hydrolase"/>
</dbReference>
<accession>A0A9E7R151</accession>
<dbReference type="EMBL" id="CP104003">
    <property type="protein sequence ID" value="UWM53744.1"/>
    <property type="molecule type" value="Genomic_DNA"/>
</dbReference>
<feature type="domain" description="Nudix hydrolase" evidence="2">
    <location>
        <begin position="2"/>
        <end position="126"/>
    </location>
</feature>
<dbReference type="Pfam" id="PF00293">
    <property type="entry name" value="NUDIX"/>
    <property type="match status" value="1"/>
</dbReference>
<dbReference type="InterPro" id="IPR000086">
    <property type="entry name" value="NUDIX_hydrolase_dom"/>
</dbReference>
<dbReference type="InterPro" id="IPR015797">
    <property type="entry name" value="NUDIX_hydrolase-like_dom_sf"/>
</dbReference>
<keyword evidence="4" id="KW-1185">Reference proteome</keyword>
<dbReference type="InterPro" id="IPR020084">
    <property type="entry name" value="NUDIX_hydrolase_CS"/>
</dbReference>
<dbReference type="PANTHER" id="PTHR43736">
    <property type="entry name" value="ADP-RIBOSE PYROPHOSPHATASE"/>
    <property type="match status" value="1"/>
</dbReference>
<dbReference type="Proteomes" id="UP001057580">
    <property type="component" value="Chromosome"/>
</dbReference>
<dbReference type="GeneID" id="74944075"/>
<dbReference type="PRINTS" id="PR00502">
    <property type="entry name" value="NUDIXFAMILY"/>
</dbReference>
<dbReference type="GO" id="GO:0016787">
    <property type="term" value="F:hydrolase activity"/>
    <property type="evidence" value="ECO:0007669"/>
    <property type="project" value="UniProtKB-KW"/>
</dbReference>
<evidence type="ECO:0000313" key="4">
    <source>
        <dbReference type="Proteomes" id="UP001057580"/>
    </source>
</evidence>